<comment type="caution">
    <text evidence="5">The sequence shown here is derived from an EMBL/GenBank/DDBJ whole genome shotgun (WGS) entry which is preliminary data.</text>
</comment>
<dbReference type="EMBL" id="QOHO01000062">
    <property type="protein sequence ID" value="RFZ77412.1"/>
    <property type="molecule type" value="Genomic_DNA"/>
</dbReference>
<accession>A0A3E2N8V6</accession>
<dbReference type="InterPro" id="IPR036388">
    <property type="entry name" value="WH-like_DNA-bd_sf"/>
</dbReference>
<dbReference type="PROSITE" id="PS50949">
    <property type="entry name" value="HTH_GNTR"/>
    <property type="match status" value="1"/>
</dbReference>
<dbReference type="PANTHER" id="PTHR43537:SF43">
    <property type="entry name" value="GNTR-FAMILY TRANSCRIPTIONAL REGULATOR"/>
    <property type="match status" value="1"/>
</dbReference>
<sequence length="231" mass="26626">MFSPIKNTKVYEQVMDQIKEMIDNGVLKKGDKLPSERDLVEELQVSRASIREALRALEVIGLIECRQGEGNFIKSSFQDNLFEPLSIMYMLEGTNPGDILELRKIMEVEAAGLAAKRITDKQLADLKEIMERFENCKDEELNAMIDKELHYKIAECSGNVLIFNILRTVSLLVDDFIKDARRLIIADQDKKKMLLLQHKDIYLAIEMHSSVAARKAMRQHLDYTNKYSKMI</sequence>
<dbReference type="SMART" id="SM00345">
    <property type="entry name" value="HTH_GNTR"/>
    <property type="match status" value="1"/>
</dbReference>
<evidence type="ECO:0000259" key="4">
    <source>
        <dbReference type="PROSITE" id="PS50949"/>
    </source>
</evidence>
<dbReference type="PRINTS" id="PR00035">
    <property type="entry name" value="HTHGNTR"/>
</dbReference>
<dbReference type="Pfam" id="PF00392">
    <property type="entry name" value="GntR"/>
    <property type="match status" value="1"/>
</dbReference>
<dbReference type="CDD" id="cd07377">
    <property type="entry name" value="WHTH_GntR"/>
    <property type="match status" value="1"/>
</dbReference>
<evidence type="ECO:0000256" key="1">
    <source>
        <dbReference type="ARBA" id="ARBA00023015"/>
    </source>
</evidence>
<dbReference type="OrthoDB" id="9799482at2"/>
<evidence type="ECO:0000256" key="2">
    <source>
        <dbReference type="ARBA" id="ARBA00023125"/>
    </source>
</evidence>
<evidence type="ECO:0000313" key="5">
    <source>
        <dbReference type="EMBL" id="RFZ77412.1"/>
    </source>
</evidence>
<dbReference type="InterPro" id="IPR036390">
    <property type="entry name" value="WH_DNA-bd_sf"/>
</dbReference>
<dbReference type="InterPro" id="IPR011711">
    <property type="entry name" value="GntR_C"/>
</dbReference>
<dbReference type="Gene3D" id="1.10.10.10">
    <property type="entry name" value="Winged helix-like DNA-binding domain superfamily/Winged helix DNA-binding domain"/>
    <property type="match status" value="1"/>
</dbReference>
<organism evidence="5 6">
    <name type="scientific">Lacrimispora amygdalina</name>
    <dbReference type="NCBI Taxonomy" id="253257"/>
    <lineage>
        <taxon>Bacteria</taxon>
        <taxon>Bacillati</taxon>
        <taxon>Bacillota</taxon>
        <taxon>Clostridia</taxon>
        <taxon>Lachnospirales</taxon>
        <taxon>Lachnospiraceae</taxon>
        <taxon>Lacrimispora</taxon>
    </lineage>
</organism>
<dbReference type="GO" id="GO:0003677">
    <property type="term" value="F:DNA binding"/>
    <property type="evidence" value="ECO:0007669"/>
    <property type="project" value="UniProtKB-KW"/>
</dbReference>
<evidence type="ECO:0000256" key="3">
    <source>
        <dbReference type="ARBA" id="ARBA00023163"/>
    </source>
</evidence>
<name>A0A3E2N8V6_9FIRM</name>
<keyword evidence="1" id="KW-0805">Transcription regulation</keyword>
<dbReference type="SMART" id="SM00895">
    <property type="entry name" value="FCD"/>
    <property type="match status" value="1"/>
</dbReference>
<dbReference type="InterPro" id="IPR000524">
    <property type="entry name" value="Tscrpt_reg_HTH_GntR"/>
</dbReference>
<dbReference type="SUPFAM" id="SSF48008">
    <property type="entry name" value="GntR ligand-binding domain-like"/>
    <property type="match status" value="1"/>
</dbReference>
<evidence type="ECO:0000313" key="6">
    <source>
        <dbReference type="Proteomes" id="UP000260680"/>
    </source>
</evidence>
<dbReference type="InterPro" id="IPR008920">
    <property type="entry name" value="TF_FadR/GntR_C"/>
</dbReference>
<dbReference type="AlphaFoldDB" id="A0A3E2N8V6"/>
<feature type="domain" description="HTH gntR-type" evidence="4">
    <location>
        <begin position="8"/>
        <end position="76"/>
    </location>
</feature>
<dbReference type="Proteomes" id="UP000260680">
    <property type="component" value="Unassembled WGS sequence"/>
</dbReference>
<reference evidence="5 6" key="1">
    <citation type="submission" date="2018-07" db="EMBL/GenBank/DDBJ databases">
        <title>New species, Clostridium PI-S10-A1B.</title>
        <authorList>
            <person name="Krishna G."/>
            <person name="Summeta K."/>
            <person name="Shikha S."/>
            <person name="Prabhu P.B."/>
            <person name="Suresh K."/>
        </authorList>
    </citation>
    <scope>NUCLEOTIDE SEQUENCE [LARGE SCALE GENOMIC DNA]</scope>
    <source>
        <strain evidence="5 6">PI-S10-A1B</strain>
    </source>
</reference>
<gene>
    <name evidence="5" type="ORF">DS742_18340</name>
</gene>
<dbReference type="Pfam" id="PF07729">
    <property type="entry name" value="FCD"/>
    <property type="match status" value="1"/>
</dbReference>
<keyword evidence="2" id="KW-0238">DNA-binding</keyword>
<protein>
    <submittedName>
        <fullName evidence="5">FadR family transcriptional regulator</fullName>
    </submittedName>
</protein>
<dbReference type="RefSeq" id="WP_117418424.1">
    <property type="nucleotide sequence ID" value="NZ_QOHO01000062.1"/>
</dbReference>
<dbReference type="PANTHER" id="PTHR43537">
    <property type="entry name" value="TRANSCRIPTIONAL REGULATOR, GNTR FAMILY"/>
    <property type="match status" value="1"/>
</dbReference>
<proteinExistence type="predicted"/>
<dbReference type="GO" id="GO:0003700">
    <property type="term" value="F:DNA-binding transcription factor activity"/>
    <property type="evidence" value="ECO:0007669"/>
    <property type="project" value="InterPro"/>
</dbReference>
<dbReference type="SUPFAM" id="SSF46785">
    <property type="entry name" value="Winged helix' DNA-binding domain"/>
    <property type="match status" value="1"/>
</dbReference>
<keyword evidence="3" id="KW-0804">Transcription</keyword>
<dbReference type="Gene3D" id="1.20.120.530">
    <property type="entry name" value="GntR ligand-binding domain-like"/>
    <property type="match status" value="1"/>
</dbReference>